<evidence type="ECO:0000313" key="8">
    <source>
        <dbReference type="EMBL" id="OOS20262.1"/>
    </source>
</evidence>
<dbReference type="PANTHER" id="PTHR38025:SF1">
    <property type="entry name" value="TRP OPERON REPRESSOR"/>
    <property type="match status" value="1"/>
</dbReference>
<comment type="similarity">
    <text evidence="2">Belongs to the TrpR family.</text>
</comment>
<evidence type="ECO:0000256" key="4">
    <source>
        <dbReference type="ARBA" id="ARBA00022491"/>
    </source>
</evidence>
<evidence type="ECO:0000256" key="2">
    <source>
        <dbReference type="ARBA" id="ARBA00007027"/>
    </source>
</evidence>
<dbReference type="InterPro" id="IPR038116">
    <property type="entry name" value="TrpR-like_sf"/>
</dbReference>
<keyword evidence="5" id="KW-0805">Transcription regulation</keyword>
<accession>A0A1T0CD44</accession>
<keyword evidence="9" id="KW-1185">Reference proteome</keyword>
<dbReference type="AlphaFoldDB" id="A0A1T0CD44"/>
<dbReference type="Gene3D" id="1.10.1270.10">
    <property type="entry name" value="TrpR-like"/>
    <property type="match status" value="1"/>
</dbReference>
<dbReference type="SUPFAM" id="SSF48295">
    <property type="entry name" value="TrpR-like"/>
    <property type="match status" value="1"/>
</dbReference>
<dbReference type="EMBL" id="MUYT01000009">
    <property type="protein sequence ID" value="OOS20262.1"/>
    <property type="molecule type" value="Genomic_DNA"/>
</dbReference>
<dbReference type="STRING" id="90241.B0682_07375"/>
<dbReference type="GO" id="GO:0003700">
    <property type="term" value="F:DNA-binding transcription factor activity"/>
    <property type="evidence" value="ECO:0007669"/>
    <property type="project" value="InterPro"/>
</dbReference>
<protein>
    <submittedName>
        <fullName evidence="8">Transcriptional regulator</fullName>
    </submittedName>
</protein>
<evidence type="ECO:0000256" key="5">
    <source>
        <dbReference type="ARBA" id="ARBA00023015"/>
    </source>
</evidence>
<dbReference type="InterPro" id="IPR010921">
    <property type="entry name" value="Trp_repressor/repl_initiator"/>
</dbReference>
<gene>
    <name evidence="8" type="ORF">B0682_07375</name>
</gene>
<evidence type="ECO:0000313" key="9">
    <source>
        <dbReference type="Proteomes" id="UP000191094"/>
    </source>
</evidence>
<evidence type="ECO:0000256" key="3">
    <source>
        <dbReference type="ARBA" id="ARBA00022490"/>
    </source>
</evidence>
<dbReference type="PANTHER" id="PTHR38025">
    <property type="entry name" value="TRP OPERON REPRESSOR"/>
    <property type="match status" value="1"/>
</dbReference>
<dbReference type="GO" id="GO:0043565">
    <property type="term" value="F:sequence-specific DNA binding"/>
    <property type="evidence" value="ECO:0007669"/>
    <property type="project" value="InterPro"/>
</dbReference>
<name>A0A1T0CD44_9GAMM</name>
<evidence type="ECO:0000256" key="1">
    <source>
        <dbReference type="ARBA" id="ARBA00004496"/>
    </source>
</evidence>
<dbReference type="InterPro" id="IPR000831">
    <property type="entry name" value="Trp_repress"/>
</dbReference>
<evidence type="ECO:0000256" key="6">
    <source>
        <dbReference type="ARBA" id="ARBA00023125"/>
    </source>
</evidence>
<dbReference type="Proteomes" id="UP000191094">
    <property type="component" value="Unassembled WGS sequence"/>
</dbReference>
<dbReference type="Pfam" id="PF01371">
    <property type="entry name" value="Trp_repressor"/>
    <property type="match status" value="1"/>
</dbReference>
<dbReference type="InterPro" id="IPR013335">
    <property type="entry name" value="Trp_repress_bac"/>
</dbReference>
<comment type="caution">
    <text evidence="8">The sequence shown here is derived from an EMBL/GenBank/DDBJ whole genome shotgun (WGS) entry which is preliminary data.</text>
</comment>
<organism evidence="8 9">
    <name type="scientific">Lwoffella lincolnii</name>
    <dbReference type="NCBI Taxonomy" id="90241"/>
    <lineage>
        <taxon>Bacteria</taxon>
        <taxon>Pseudomonadati</taxon>
        <taxon>Pseudomonadota</taxon>
        <taxon>Gammaproteobacteria</taxon>
        <taxon>Moraxellales</taxon>
        <taxon>Moraxellaceae</taxon>
        <taxon>Lwoffella</taxon>
    </lineage>
</organism>
<comment type="subcellular location">
    <subcellularLocation>
        <location evidence="1">Cytoplasm</location>
    </subcellularLocation>
</comment>
<keyword evidence="3" id="KW-0963">Cytoplasm</keyword>
<keyword evidence="4" id="KW-0678">Repressor</keyword>
<reference evidence="8 9" key="1">
    <citation type="submission" date="2017-02" db="EMBL/GenBank/DDBJ databases">
        <title>Draft genome sequence of Moraxella lincolnii CCUG 9405T type strain.</title>
        <authorList>
            <person name="Salva-Serra F."/>
            <person name="Engstrom-Jakobsson H."/>
            <person name="Thorell K."/>
            <person name="Jaen-Luchoro D."/>
            <person name="Gonzales-Siles L."/>
            <person name="Karlsson R."/>
            <person name="Yazdan S."/>
            <person name="Boulund F."/>
            <person name="Johnning A."/>
            <person name="Engstrand L."/>
            <person name="Kristiansson E."/>
            <person name="Moore E."/>
        </authorList>
    </citation>
    <scope>NUCLEOTIDE SEQUENCE [LARGE SCALE GENOMIC DNA]</scope>
    <source>
        <strain evidence="8 9">CCUG 9405</strain>
    </source>
</reference>
<evidence type="ECO:0000256" key="7">
    <source>
        <dbReference type="ARBA" id="ARBA00023163"/>
    </source>
</evidence>
<sequence length="84" mass="9514">MLLQLFCQTEDSKQMQRLFSALFTEKECSELANRIQIFALLQQGLPQREIAERLGVGIATVSRGAKAYQVNDVANLLPNLKEKF</sequence>
<keyword evidence="7" id="KW-0804">Transcription</keyword>
<proteinExistence type="inferred from homology"/>
<keyword evidence="6" id="KW-0238">DNA-binding</keyword>
<dbReference type="GO" id="GO:0005737">
    <property type="term" value="C:cytoplasm"/>
    <property type="evidence" value="ECO:0007669"/>
    <property type="project" value="UniProtKB-SubCell"/>
</dbReference>